<protein>
    <submittedName>
        <fullName evidence="2">Uncharacterized protein</fullName>
    </submittedName>
</protein>
<dbReference type="KEGG" id="pex:IZT61_12155"/>
<dbReference type="RefSeq" id="WP_196097176.1">
    <property type="nucleotide sequence ID" value="NZ_CP064939.1"/>
</dbReference>
<gene>
    <name evidence="2" type="ORF">IZT61_12155</name>
</gene>
<name>A0A7U3SPF4_9SPHI</name>
<proteinExistence type="predicted"/>
<sequence length="302" mass="34822">MTIFYLNNCYSKCDERETLSSALKDTLLEYKTLKTKYPEEVDGIVSHEIANLSFGKIYLSEIFEMLAEKEQRNYAYSIFNKYPIETFFNIEKALEDTAEYKIKLDEESHDAFYLKIAYDNKSLLFSLGISPDFRKNQLLISDSSGTSLSLNNLFGEEPNTDYIEGIILNEINSKKDNLDLLKALAQNPIVSSKFDKAFNKASSAVQVELINGFKKVLELQEKDENIPEQILKHNTEDENLTLSYLKIRDPEAMRLYFSIVDGQYYLASLEKKPTKKGKSNEQSTHIKNARSMVKQMKKLQNK</sequence>
<dbReference type="AlphaFoldDB" id="A0A7U3SPF4"/>
<reference evidence="2 3" key="1">
    <citation type="submission" date="2020-11" db="EMBL/GenBank/DDBJ databases">
        <title>Pedobacter endophytica, an endophytic bacteria isolated form Carex pumila.</title>
        <authorList>
            <person name="Peng Y."/>
            <person name="Jiang L."/>
            <person name="Lee J."/>
        </authorList>
    </citation>
    <scope>NUCLEOTIDE SEQUENCE [LARGE SCALE GENOMIC DNA]</scope>
    <source>
        <strain evidence="2 3">JBR3-12</strain>
    </source>
</reference>
<keyword evidence="3" id="KW-1185">Reference proteome</keyword>
<accession>A0A7U3SPF4</accession>
<evidence type="ECO:0000313" key="2">
    <source>
        <dbReference type="EMBL" id="QPH37864.1"/>
    </source>
</evidence>
<organism evidence="2 3">
    <name type="scientific">Pedobacter endophyticus</name>
    <dbReference type="NCBI Taxonomy" id="2789740"/>
    <lineage>
        <taxon>Bacteria</taxon>
        <taxon>Pseudomonadati</taxon>
        <taxon>Bacteroidota</taxon>
        <taxon>Sphingobacteriia</taxon>
        <taxon>Sphingobacteriales</taxon>
        <taxon>Sphingobacteriaceae</taxon>
        <taxon>Pedobacter</taxon>
    </lineage>
</organism>
<feature type="region of interest" description="Disordered" evidence="1">
    <location>
        <begin position="272"/>
        <end position="302"/>
    </location>
</feature>
<dbReference type="EMBL" id="CP064939">
    <property type="protein sequence ID" value="QPH37864.1"/>
    <property type="molecule type" value="Genomic_DNA"/>
</dbReference>
<dbReference type="Proteomes" id="UP000594759">
    <property type="component" value="Chromosome"/>
</dbReference>
<evidence type="ECO:0000256" key="1">
    <source>
        <dbReference type="SAM" id="MobiDB-lite"/>
    </source>
</evidence>
<evidence type="ECO:0000313" key="3">
    <source>
        <dbReference type="Proteomes" id="UP000594759"/>
    </source>
</evidence>